<feature type="region of interest" description="Disordered" evidence="7">
    <location>
        <begin position="1"/>
        <end position="98"/>
    </location>
</feature>
<dbReference type="SUPFAM" id="SSF48452">
    <property type="entry name" value="TPR-like"/>
    <property type="match status" value="1"/>
</dbReference>
<evidence type="ECO:0000259" key="8">
    <source>
        <dbReference type="PROSITE" id="PS51698"/>
    </source>
</evidence>
<dbReference type="InterPro" id="IPR012678">
    <property type="entry name" value="Ribosomal_uL23/eL15/eS24_sf"/>
</dbReference>
<dbReference type="SMART" id="SM00028">
    <property type="entry name" value="TPR"/>
    <property type="match status" value="2"/>
</dbReference>
<feature type="region of interest" description="Disordered" evidence="7">
    <location>
        <begin position="552"/>
        <end position="573"/>
    </location>
</feature>
<feature type="compositionally biased region" description="Basic residues" evidence="7">
    <location>
        <begin position="555"/>
        <end position="573"/>
    </location>
</feature>
<dbReference type="PROSITE" id="PS50005">
    <property type="entry name" value="TPR"/>
    <property type="match status" value="1"/>
</dbReference>
<dbReference type="GO" id="GO:0004842">
    <property type="term" value="F:ubiquitin-protein transferase activity"/>
    <property type="evidence" value="ECO:0007669"/>
    <property type="project" value="InterPro"/>
</dbReference>
<sequence>MPESSISGLRRAYKRLRFPGGHGSGSQQTPADHSAVVPPPPHPSSSSLSSSPSYHGPHSRSAAAPATGESSGGSPATAPSARSAAKSSLPGCPSPAEAAAAATKMAHVAEQLKDRGNQHFKNGDYVNAEALYTQAIMRNPANPLIFTNRANARMKLASYQEAIDDCLKSIELMRDNMKAYTFLAKSQLALNHPNEALSSALVAYDLCIKSKTPTRDAQTISALVLQCKKSKWEGRERERLRRKNPLLAELEDKIEASANQEQVIINEKASRGEMGAVEAVEERTALQKATQQKIDDLRSIFAIADPDNMDKREVPDYLIDNISFEIMHDPVITRNGHSYERATLIEHLKRSATDPLTREPLKIEDLRPNIALREACSEFFEKNSGWMGALKYVEELQKKKQSDVLRFLLRVRCWELRQLNVIHRASRPSRPDKARRLGYKAKQGYVIYRVRVRRGGRKRPVPKGATYGKPTNQGVNQLKYQRSLKSTAEERVGRRCANLRVLNSYWINQDSTYKYYEVILVDPQHKAIRRDARINWIVNPVHKHREARGLTATGKKSRGINKGHKFNKTTAGRRKTWKRHNTLSLWRYSVFTIVGRFLEYGPAGYRCLRSSSAQRLSIR</sequence>
<dbReference type="Gene3D" id="1.25.40.10">
    <property type="entry name" value="Tetratricopeptide repeat domain"/>
    <property type="match status" value="1"/>
</dbReference>
<name>A0A8H4MZ23_9PEZI</name>
<dbReference type="NCBIfam" id="NF003269">
    <property type="entry name" value="PRK04243.1"/>
    <property type="match status" value="1"/>
</dbReference>
<dbReference type="InterPro" id="IPR013083">
    <property type="entry name" value="Znf_RING/FYVE/PHD"/>
</dbReference>
<dbReference type="GO" id="GO:0016567">
    <property type="term" value="P:protein ubiquitination"/>
    <property type="evidence" value="ECO:0007669"/>
    <property type="project" value="InterPro"/>
</dbReference>
<keyword evidence="3" id="KW-0697">Rotamase</keyword>
<evidence type="ECO:0000256" key="1">
    <source>
        <dbReference type="ARBA" id="ARBA00006857"/>
    </source>
</evidence>
<keyword evidence="3" id="KW-0413">Isomerase</keyword>
<dbReference type="EMBL" id="WWBZ02000062">
    <property type="protein sequence ID" value="KAF4302785.1"/>
    <property type="molecule type" value="Genomic_DNA"/>
</dbReference>
<dbReference type="GO" id="GO:0003755">
    <property type="term" value="F:peptidyl-prolyl cis-trans isomerase activity"/>
    <property type="evidence" value="ECO:0007669"/>
    <property type="project" value="UniProtKB-KW"/>
</dbReference>
<dbReference type="InterPro" id="IPR011990">
    <property type="entry name" value="TPR-like_helical_dom_sf"/>
</dbReference>
<dbReference type="InterPro" id="IPR019734">
    <property type="entry name" value="TPR_rpt"/>
</dbReference>
<organism evidence="9 10">
    <name type="scientific">Botryosphaeria dothidea</name>
    <dbReference type="NCBI Taxonomy" id="55169"/>
    <lineage>
        <taxon>Eukaryota</taxon>
        <taxon>Fungi</taxon>
        <taxon>Dikarya</taxon>
        <taxon>Ascomycota</taxon>
        <taxon>Pezizomycotina</taxon>
        <taxon>Dothideomycetes</taxon>
        <taxon>Dothideomycetes incertae sedis</taxon>
        <taxon>Botryosphaeriales</taxon>
        <taxon>Botryosphaeriaceae</taxon>
        <taxon>Botryosphaeria</taxon>
    </lineage>
</organism>
<dbReference type="PANTHER" id="PTHR11847:SF4">
    <property type="entry name" value="LARGE RIBOSOMAL SUBUNIT PROTEIN EL15"/>
    <property type="match status" value="1"/>
</dbReference>
<dbReference type="GO" id="GO:0003723">
    <property type="term" value="F:RNA binding"/>
    <property type="evidence" value="ECO:0007669"/>
    <property type="project" value="TreeGrafter"/>
</dbReference>
<evidence type="ECO:0000256" key="2">
    <source>
        <dbReference type="ARBA" id="ARBA00022980"/>
    </source>
</evidence>
<dbReference type="SUPFAM" id="SSF54189">
    <property type="entry name" value="Ribosomal proteins S24e, L23 and L15e"/>
    <property type="match status" value="1"/>
</dbReference>
<dbReference type="AlphaFoldDB" id="A0A8H4MZ23"/>
<dbReference type="PANTHER" id="PTHR11847">
    <property type="entry name" value="RIBOSOMAL PROTEIN L15"/>
    <property type="match status" value="1"/>
</dbReference>
<evidence type="ECO:0000256" key="3">
    <source>
        <dbReference type="ARBA" id="ARBA00023110"/>
    </source>
</evidence>
<accession>A0A8H4MZ23</accession>
<comment type="caution">
    <text evidence="9">The sequence shown here is derived from an EMBL/GenBank/DDBJ whole genome shotgun (WGS) entry which is preliminary data.</text>
</comment>
<dbReference type="FunFam" id="3.40.1120.10:FF:000001">
    <property type="entry name" value="Ribosomal protein L15"/>
    <property type="match status" value="1"/>
</dbReference>
<dbReference type="SUPFAM" id="SSF57850">
    <property type="entry name" value="RING/U-box"/>
    <property type="match status" value="1"/>
</dbReference>
<evidence type="ECO:0000256" key="5">
    <source>
        <dbReference type="PROSITE-ProRule" id="PRU00339"/>
    </source>
</evidence>
<feature type="domain" description="U-box" evidence="8">
    <location>
        <begin position="313"/>
        <end position="386"/>
    </location>
</feature>
<proteinExistence type="inferred from homology"/>
<dbReference type="InterPro" id="IPR045202">
    <property type="entry name" value="CHIP_RING-Ubox"/>
</dbReference>
<feature type="compositionally biased region" description="Low complexity" evidence="7">
    <location>
        <begin position="44"/>
        <end position="88"/>
    </location>
</feature>
<dbReference type="Pfam" id="PF04564">
    <property type="entry name" value="U-box"/>
    <property type="match status" value="1"/>
</dbReference>
<protein>
    <recommendedName>
        <fullName evidence="6">Ribosomal protein L15</fullName>
    </recommendedName>
</protein>
<keyword evidence="2 6" id="KW-0689">Ribosomal protein</keyword>
<dbReference type="InterPro" id="IPR000439">
    <property type="entry name" value="Ribosomal_eL15"/>
</dbReference>
<dbReference type="SMART" id="SM00504">
    <property type="entry name" value="Ubox"/>
    <property type="match status" value="1"/>
</dbReference>
<dbReference type="Proteomes" id="UP000572817">
    <property type="component" value="Unassembled WGS sequence"/>
</dbReference>
<keyword evidence="4 6" id="KW-0687">Ribonucleoprotein</keyword>
<keyword evidence="10" id="KW-1185">Reference proteome</keyword>
<keyword evidence="5" id="KW-0802">TPR repeat</keyword>
<evidence type="ECO:0000313" key="9">
    <source>
        <dbReference type="EMBL" id="KAF4302785.1"/>
    </source>
</evidence>
<dbReference type="InterPro" id="IPR003613">
    <property type="entry name" value="Ubox_domain"/>
</dbReference>
<dbReference type="InterPro" id="IPR020925">
    <property type="entry name" value="Ribosomal_eL15_CS"/>
</dbReference>
<gene>
    <name evidence="9" type="ORF">GTA08_BOTSDO08687</name>
</gene>
<dbReference type="GO" id="GO:0003735">
    <property type="term" value="F:structural constituent of ribosome"/>
    <property type="evidence" value="ECO:0007669"/>
    <property type="project" value="InterPro"/>
</dbReference>
<evidence type="ECO:0000256" key="4">
    <source>
        <dbReference type="ARBA" id="ARBA00023274"/>
    </source>
</evidence>
<dbReference type="SMART" id="SM01384">
    <property type="entry name" value="Ribosomal_L15e"/>
    <property type="match status" value="1"/>
</dbReference>
<dbReference type="Gene3D" id="3.30.40.10">
    <property type="entry name" value="Zinc/RING finger domain, C3HC4 (zinc finger)"/>
    <property type="match status" value="1"/>
</dbReference>
<dbReference type="GO" id="GO:0002181">
    <property type="term" value="P:cytoplasmic translation"/>
    <property type="evidence" value="ECO:0007669"/>
    <property type="project" value="TreeGrafter"/>
</dbReference>
<dbReference type="Gene3D" id="3.40.1120.10">
    <property type="entry name" value="Ribosomal protein l15e"/>
    <property type="match status" value="1"/>
</dbReference>
<dbReference type="PROSITE" id="PS51698">
    <property type="entry name" value="U_BOX"/>
    <property type="match status" value="1"/>
</dbReference>
<feature type="repeat" description="TPR" evidence="5">
    <location>
        <begin position="109"/>
        <end position="142"/>
    </location>
</feature>
<dbReference type="GO" id="GO:0022625">
    <property type="term" value="C:cytosolic large ribosomal subunit"/>
    <property type="evidence" value="ECO:0007669"/>
    <property type="project" value="TreeGrafter"/>
</dbReference>
<comment type="similarity">
    <text evidence="1 6">Belongs to the eukaryotic ribosomal protein eL15 family.</text>
</comment>
<dbReference type="InterPro" id="IPR024794">
    <property type="entry name" value="Rbsml_eL15_core_dom_sf"/>
</dbReference>
<dbReference type="Pfam" id="PF00827">
    <property type="entry name" value="Ribosomal_L15e"/>
    <property type="match status" value="1"/>
</dbReference>
<evidence type="ECO:0000256" key="7">
    <source>
        <dbReference type="SAM" id="MobiDB-lite"/>
    </source>
</evidence>
<evidence type="ECO:0000313" key="10">
    <source>
        <dbReference type="Proteomes" id="UP000572817"/>
    </source>
</evidence>
<reference evidence="9" key="1">
    <citation type="submission" date="2020-04" db="EMBL/GenBank/DDBJ databases">
        <title>Genome Assembly and Annotation of Botryosphaeria dothidea sdau 11-99, a Latent Pathogen of Apple Fruit Ring Rot in China.</title>
        <authorList>
            <person name="Yu C."/>
            <person name="Diao Y."/>
            <person name="Lu Q."/>
            <person name="Zhao J."/>
            <person name="Cui S."/>
            <person name="Peng C."/>
            <person name="He B."/>
            <person name="Liu H."/>
        </authorList>
    </citation>
    <scope>NUCLEOTIDE SEQUENCE [LARGE SCALE GENOMIC DNA]</scope>
    <source>
        <strain evidence="9">Sdau11-99</strain>
    </source>
</reference>
<evidence type="ECO:0000256" key="6">
    <source>
        <dbReference type="RuleBase" id="RU000663"/>
    </source>
</evidence>
<dbReference type="CDD" id="cd16654">
    <property type="entry name" value="RING-Ubox_CHIP"/>
    <property type="match status" value="1"/>
</dbReference>
<dbReference type="PROSITE" id="PS01194">
    <property type="entry name" value="RIBOSOMAL_L15E"/>
    <property type="match status" value="1"/>
</dbReference>
<dbReference type="OrthoDB" id="629492at2759"/>